<dbReference type="Proteomes" id="UP000800041">
    <property type="component" value="Unassembled WGS sequence"/>
</dbReference>
<dbReference type="InterPro" id="IPR038753">
    <property type="entry name" value="NFKBIL1"/>
</dbReference>
<evidence type="ECO:0000256" key="2">
    <source>
        <dbReference type="ARBA" id="ARBA00022553"/>
    </source>
</evidence>
<keyword evidence="3" id="KW-0677">Repeat</keyword>
<feature type="compositionally biased region" description="Basic residues" evidence="7">
    <location>
        <begin position="60"/>
        <end position="76"/>
    </location>
</feature>
<reference evidence="8" key="1">
    <citation type="journal article" date="2020" name="Stud. Mycol.">
        <title>101 Dothideomycetes genomes: a test case for predicting lifestyles and emergence of pathogens.</title>
        <authorList>
            <person name="Haridas S."/>
            <person name="Albert R."/>
            <person name="Binder M."/>
            <person name="Bloem J."/>
            <person name="Labutti K."/>
            <person name="Salamov A."/>
            <person name="Andreopoulos B."/>
            <person name="Baker S."/>
            <person name="Barry K."/>
            <person name="Bills G."/>
            <person name="Bluhm B."/>
            <person name="Cannon C."/>
            <person name="Castanera R."/>
            <person name="Culley D."/>
            <person name="Daum C."/>
            <person name="Ezra D."/>
            <person name="Gonzalez J."/>
            <person name="Henrissat B."/>
            <person name="Kuo A."/>
            <person name="Liang C."/>
            <person name="Lipzen A."/>
            <person name="Lutzoni F."/>
            <person name="Magnuson J."/>
            <person name="Mondo S."/>
            <person name="Nolan M."/>
            <person name="Ohm R."/>
            <person name="Pangilinan J."/>
            <person name="Park H.-J."/>
            <person name="Ramirez L."/>
            <person name="Alfaro M."/>
            <person name="Sun H."/>
            <person name="Tritt A."/>
            <person name="Yoshinaga Y."/>
            <person name="Zwiers L.-H."/>
            <person name="Turgeon B."/>
            <person name="Goodwin S."/>
            <person name="Spatafora J."/>
            <person name="Crous P."/>
            <person name="Grigoriev I."/>
        </authorList>
    </citation>
    <scope>NUCLEOTIDE SEQUENCE</scope>
    <source>
        <strain evidence="8">CBS 113979</strain>
    </source>
</reference>
<evidence type="ECO:0000256" key="3">
    <source>
        <dbReference type="ARBA" id="ARBA00022737"/>
    </source>
</evidence>
<feature type="compositionally biased region" description="Basic residues" evidence="7">
    <location>
        <begin position="22"/>
        <end position="31"/>
    </location>
</feature>
<keyword evidence="4" id="KW-0040">ANK repeat</keyword>
<dbReference type="GO" id="GO:0043124">
    <property type="term" value="P:negative regulation of canonical NF-kappaB signal transduction"/>
    <property type="evidence" value="ECO:0007669"/>
    <property type="project" value="InterPro"/>
</dbReference>
<evidence type="ECO:0000256" key="4">
    <source>
        <dbReference type="ARBA" id="ARBA00023043"/>
    </source>
</evidence>
<feature type="compositionally biased region" description="Acidic residues" evidence="7">
    <location>
        <begin position="89"/>
        <end position="104"/>
    </location>
</feature>
<keyword evidence="9" id="KW-1185">Reference proteome</keyword>
<dbReference type="GO" id="GO:0005634">
    <property type="term" value="C:nucleus"/>
    <property type="evidence" value="ECO:0007669"/>
    <property type="project" value="UniProtKB-SubCell"/>
</dbReference>
<dbReference type="AlphaFoldDB" id="A0A6G1HCU9"/>
<dbReference type="PANTHER" id="PTHR15263:SF1">
    <property type="entry name" value="NF-KAPPA-B INHIBITOR-LIKE PROTEIN 1"/>
    <property type="match status" value="1"/>
</dbReference>
<feature type="coiled-coil region" evidence="6">
    <location>
        <begin position="190"/>
        <end position="231"/>
    </location>
</feature>
<dbReference type="OrthoDB" id="412109at2759"/>
<evidence type="ECO:0000313" key="9">
    <source>
        <dbReference type="Proteomes" id="UP000800041"/>
    </source>
</evidence>
<dbReference type="EMBL" id="ML977140">
    <property type="protein sequence ID" value="KAF1991041.1"/>
    <property type="molecule type" value="Genomic_DNA"/>
</dbReference>
<keyword evidence="5" id="KW-0539">Nucleus</keyword>
<evidence type="ECO:0000256" key="7">
    <source>
        <dbReference type="SAM" id="MobiDB-lite"/>
    </source>
</evidence>
<dbReference type="PANTHER" id="PTHR15263">
    <property type="entry name" value="I-KAPPA-B-LIKE PROTEIN IKBL"/>
    <property type="match status" value="1"/>
</dbReference>
<keyword evidence="6" id="KW-0175">Coiled coil</keyword>
<keyword evidence="2" id="KW-0597">Phosphoprotein</keyword>
<feature type="region of interest" description="Disordered" evidence="7">
    <location>
        <begin position="1"/>
        <end position="120"/>
    </location>
</feature>
<evidence type="ECO:0000256" key="6">
    <source>
        <dbReference type="SAM" id="Coils"/>
    </source>
</evidence>
<feature type="compositionally biased region" description="Basic and acidic residues" evidence="7">
    <location>
        <begin position="77"/>
        <end position="87"/>
    </location>
</feature>
<protein>
    <recommendedName>
        <fullName evidence="10">J domain-containing protein</fullName>
    </recommendedName>
</protein>
<evidence type="ECO:0000313" key="8">
    <source>
        <dbReference type="EMBL" id="KAF1991041.1"/>
    </source>
</evidence>
<evidence type="ECO:0000256" key="1">
    <source>
        <dbReference type="ARBA" id="ARBA00004123"/>
    </source>
</evidence>
<accession>A0A6G1HCU9</accession>
<evidence type="ECO:0008006" key="10">
    <source>
        <dbReference type="Google" id="ProtNLM"/>
    </source>
</evidence>
<sequence length="359" mass="42304">MADQEAPLADEDIYTKANPSKFRFKSKKKRRHDDDNDNDGDKDDSGSTKRRREHHDPSPRHHRSSRHHHHNHHSSKPKPEKLFRGDDPSLYDDDFEPQATEDAEKEPSIPFSTRTADYADPKAAFRESLFDALADDEGAEYWEGVYGQPIHTYARPGGRTGANNWTDDLDDEAYAEYVRAQMWRKTHEHVVEERARREEMRQRQREWEKKTRGMEEEREGLERRVEESLRRGRERKERGRWKEAWKRYLEMWEGFKNENADEVGEGKAVRAAIPWPVVEGSWKGVEKENVEEFFKRAPDEGADLYALLKVERVRWHPDKIQQRFGGEDVDKDTMKAVTAVFQVVDAMWNAEREKKKSNG</sequence>
<organism evidence="8 9">
    <name type="scientific">Aulographum hederae CBS 113979</name>
    <dbReference type="NCBI Taxonomy" id="1176131"/>
    <lineage>
        <taxon>Eukaryota</taxon>
        <taxon>Fungi</taxon>
        <taxon>Dikarya</taxon>
        <taxon>Ascomycota</taxon>
        <taxon>Pezizomycotina</taxon>
        <taxon>Dothideomycetes</taxon>
        <taxon>Pleosporomycetidae</taxon>
        <taxon>Aulographales</taxon>
        <taxon>Aulographaceae</taxon>
    </lineage>
</organism>
<evidence type="ECO:0000256" key="5">
    <source>
        <dbReference type="ARBA" id="ARBA00023242"/>
    </source>
</evidence>
<proteinExistence type="predicted"/>
<name>A0A6G1HCU9_9PEZI</name>
<comment type="subcellular location">
    <subcellularLocation>
        <location evidence="1">Nucleus</location>
    </subcellularLocation>
</comment>
<gene>
    <name evidence="8" type="ORF">K402DRAFT_389242</name>
</gene>